<protein>
    <submittedName>
        <fullName evidence="1">Uncharacterized protein</fullName>
    </submittedName>
</protein>
<name>A0A2H3E4D6_ARMGA</name>
<evidence type="ECO:0000313" key="2">
    <source>
        <dbReference type="Proteomes" id="UP000217790"/>
    </source>
</evidence>
<keyword evidence="2" id="KW-1185">Reference proteome</keyword>
<sequence>MYGSTCCLEISHQADLNHVLGTRGVGKGLDDESLDPAIKATGIVILLHPYYNVDSQAFEKKTTDTFCLWDCGFPFDW</sequence>
<dbReference type="AlphaFoldDB" id="A0A2H3E4D6"/>
<dbReference type="OMA" id="GFTCCLE"/>
<accession>A0A2H3E4D6</accession>
<dbReference type="InParanoid" id="A0A2H3E4D6"/>
<dbReference type="Proteomes" id="UP000217790">
    <property type="component" value="Unassembled WGS sequence"/>
</dbReference>
<dbReference type="STRING" id="47427.A0A2H3E4D6"/>
<proteinExistence type="predicted"/>
<evidence type="ECO:0000313" key="1">
    <source>
        <dbReference type="EMBL" id="PBL02306.1"/>
    </source>
</evidence>
<dbReference type="OrthoDB" id="2946224at2759"/>
<organism evidence="1 2">
    <name type="scientific">Armillaria gallica</name>
    <name type="common">Bulbous honey fungus</name>
    <name type="synonym">Armillaria bulbosa</name>
    <dbReference type="NCBI Taxonomy" id="47427"/>
    <lineage>
        <taxon>Eukaryota</taxon>
        <taxon>Fungi</taxon>
        <taxon>Dikarya</taxon>
        <taxon>Basidiomycota</taxon>
        <taxon>Agaricomycotina</taxon>
        <taxon>Agaricomycetes</taxon>
        <taxon>Agaricomycetidae</taxon>
        <taxon>Agaricales</taxon>
        <taxon>Marasmiineae</taxon>
        <taxon>Physalacriaceae</taxon>
        <taxon>Armillaria</taxon>
    </lineage>
</organism>
<gene>
    <name evidence="1" type="ORF">ARMGADRAFT_1005709</name>
</gene>
<dbReference type="EMBL" id="KZ293645">
    <property type="protein sequence ID" value="PBL02306.1"/>
    <property type="molecule type" value="Genomic_DNA"/>
</dbReference>
<reference evidence="2" key="1">
    <citation type="journal article" date="2017" name="Nat. Ecol. Evol.">
        <title>Genome expansion and lineage-specific genetic innovations in the forest pathogenic fungi Armillaria.</title>
        <authorList>
            <person name="Sipos G."/>
            <person name="Prasanna A.N."/>
            <person name="Walter M.C."/>
            <person name="O'Connor E."/>
            <person name="Balint B."/>
            <person name="Krizsan K."/>
            <person name="Kiss B."/>
            <person name="Hess J."/>
            <person name="Varga T."/>
            <person name="Slot J."/>
            <person name="Riley R."/>
            <person name="Boka B."/>
            <person name="Rigling D."/>
            <person name="Barry K."/>
            <person name="Lee J."/>
            <person name="Mihaltcheva S."/>
            <person name="LaButti K."/>
            <person name="Lipzen A."/>
            <person name="Waldron R."/>
            <person name="Moloney N.M."/>
            <person name="Sperisen C."/>
            <person name="Kredics L."/>
            <person name="Vagvoelgyi C."/>
            <person name="Patrignani A."/>
            <person name="Fitzpatrick D."/>
            <person name="Nagy I."/>
            <person name="Doyle S."/>
            <person name="Anderson J.B."/>
            <person name="Grigoriev I.V."/>
            <person name="Gueldener U."/>
            <person name="Muensterkoetter M."/>
            <person name="Nagy L.G."/>
        </authorList>
    </citation>
    <scope>NUCLEOTIDE SEQUENCE [LARGE SCALE GENOMIC DNA]</scope>
    <source>
        <strain evidence="2">Ar21-2</strain>
    </source>
</reference>